<proteinExistence type="predicted"/>
<feature type="domain" description="Arrestin-like N-terminal" evidence="2">
    <location>
        <begin position="4"/>
        <end position="119"/>
    </location>
</feature>
<dbReference type="Pfam" id="PF00339">
    <property type="entry name" value="Arrestin_N"/>
    <property type="match status" value="1"/>
</dbReference>
<feature type="compositionally biased region" description="Polar residues" evidence="1">
    <location>
        <begin position="247"/>
        <end position="269"/>
    </location>
</feature>
<dbReference type="GO" id="GO:0005886">
    <property type="term" value="C:plasma membrane"/>
    <property type="evidence" value="ECO:0007669"/>
    <property type="project" value="TreeGrafter"/>
</dbReference>
<evidence type="ECO:0000256" key="1">
    <source>
        <dbReference type="SAM" id="MobiDB-lite"/>
    </source>
</evidence>
<feature type="compositionally biased region" description="Low complexity" evidence="1">
    <location>
        <begin position="548"/>
        <end position="571"/>
    </location>
</feature>
<comment type="caution">
    <text evidence="3">The sequence shown here is derived from an EMBL/GenBank/DDBJ whole genome shotgun (WGS) entry which is preliminary data.</text>
</comment>
<accession>A0AA40FC29</accession>
<feature type="compositionally biased region" description="Polar residues" evidence="1">
    <location>
        <begin position="471"/>
        <end position="487"/>
    </location>
</feature>
<dbReference type="GO" id="GO:0030674">
    <property type="term" value="F:protein-macromolecule adaptor activity"/>
    <property type="evidence" value="ECO:0007669"/>
    <property type="project" value="TreeGrafter"/>
</dbReference>
<organism evidence="3 4">
    <name type="scientific">Schizothecium vesticola</name>
    <dbReference type="NCBI Taxonomy" id="314040"/>
    <lineage>
        <taxon>Eukaryota</taxon>
        <taxon>Fungi</taxon>
        <taxon>Dikarya</taxon>
        <taxon>Ascomycota</taxon>
        <taxon>Pezizomycotina</taxon>
        <taxon>Sordariomycetes</taxon>
        <taxon>Sordariomycetidae</taxon>
        <taxon>Sordariales</taxon>
        <taxon>Schizotheciaceae</taxon>
        <taxon>Schizothecium</taxon>
    </lineage>
</organism>
<reference evidence="3" key="1">
    <citation type="submission" date="2023-06" db="EMBL/GenBank/DDBJ databases">
        <title>Genome-scale phylogeny and comparative genomics of the fungal order Sordariales.</title>
        <authorList>
            <consortium name="Lawrence Berkeley National Laboratory"/>
            <person name="Hensen N."/>
            <person name="Bonometti L."/>
            <person name="Westerberg I."/>
            <person name="Brannstrom I.O."/>
            <person name="Guillou S."/>
            <person name="Cros-Aarteil S."/>
            <person name="Calhoun S."/>
            <person name="Haridas S."/>
            <person name="Kuo A."/>
            <person name="Mondo S."/>
            <person name="Pangilinan J."/>
            <person name="Riley R."/>
            <person name="LaButti K."/>
            <person name="Andreopoulos B."/>
            <person name="Lipzen A."/>
            <person name="Chen C."/>
            <person name="Yanf M."/>
            <person name="Daum C."/>
            <person name="Ng V."/>
            <person name="Clum A."/>
            <person name="Steindorff A."/>
            <person name="Ohm R."/>
            <person name="Martin F."/>
            <person name="Silar P."/>
            <person name="Natvig D."/>
            <person name="Lalanne C."/>
            <person name="Gautier V."/>
            <person name="Ament-velasquez S.L."/>
            <person name="Kruys A."/>
            <person name="Hutchinson M.I."/>
            <person name="Powell A.J."/>
            <person name="Barry K."/>
            <person name="Miller A.N."/>
            <person name="Grigoriev I.V."/>
            <person name="Debuchy R."/>
            <person name="Gladieux P."/>
            <person name="Thoren M.H."/>
            <person name="Johannesson H."/>
        </authorList>
    </citation>
    <scope>NUCLEOTIDE SEQUENCE</scope>
    <source>
        <strain evidence="3">SMH3187-1</strain>
    </source>
</reference>
<evidence type="ECO:0000259" key="2">
    <source>
        <dbReference type="Pfam" id="PF00339"/>
    </source>
</evidence>
<dbReference type="Proteomes" id="UP001172155">
    <property type="component" value="Unassembled WGS sequence"/>
</dbReference>
<dbReference type="PANTHER" id="PTHR11188">
    <property type="entry name" value="ARRESTIN DOMAIN CONTAINING PROTEIN"/>
    <property type="match status" value="1"/>
</dbReference>
<dbReference type="PANTHER" id="PTHR11188:SF166">
    <property type="entry name" value="ARRESTIN (OR S-ANTIGEN), N-TERMINAL DOMAIN PROTEIN (AFU_ORTHOLOGUE AFUA_7G02050)"/>
    <property type="match status" value="1"/>
</dbReference>
<sequence>MSIRVILDKAPEFYTNLDSIRGHVQISLTRNEQIGAIIVKLEGESKTALGMPPDGSPAGISQRDLGPNGDILTENHKILYKVAQVFPDESKPPLPTPIILAPGTHRFPFQFKFPFNNACGDPAAMARIGGLANPNGSVSGLFGLGGIRVMDGTKQLMYTHVKKTLPPSFTGFPGEAEIRYYVKVTIQRPGMFRENWRYHIGLKFLPIEPPRPPRTNQEAYARRPFTFRPRSRDPSPRPEVKKRPSLFNWTGGHSSRQSNGALQSPTITAPTADGKLEVQPSPGSMSPDIGPEIEMSARIPHPAILTCNKPIPLRLLAKKLAAIDAEIFLVALQVDLIGETVVRCQDLIHTETSRWVILNSHGLSIPVSRPGDAVGAEVVVPDTLWKNFSLPNTIMPSFVTCNLSRTYQLEIRLGLSWGKKPPPNAKGKTPLTHVPQEIYLPLNFSSVDVYSGLAPSPELLEAMRRGRMQRRQSAQPERPSPSTTIPPHQQVPRPVSVAVPVSPPHPHHHPSPTSPVVGAPPPPILPSRTNTSAAPPQRRPQPPSDIYPPQLRPGQAAAQGQAAPPYDDAPPSYDEAMAEMMSGPVVPSGERPAYSGMTNENAPSSWPGEKN</sequence>
<evidence type="ECO:0000313" key="4">
    <source>
        <dbReference type="Proteomes" id="UP001172155"/>
    </source>
</evidence>
<dbReference type="GO" id="GO:0070086">
    <property type="term" value="P:ubiquitin-dependent endocytosis"/>
    <property type="evidence" value="ECO:0007669"/>
    <property type="project" value="TreeGrafter"/>
</dbReference>
<feature type="compositionally biased region" description="Low complexity" evidence="1">
    <location>
        <begin position="491"/>
        <end position="500"/>
    </location>
</feature>
<dbReference type="GO" id="GO:0031625">
    <property type="term" value="F:ubiquitin protein ligase binding"/>
    <property type="evidence" value="ECO:0007669"/>
    <property type="project" value="TreeGrafter"/>
</dbReference>
<evidence type="ECO:0000313" key="3">
    <source>
        <dbReference type="EMBL" id="KAK0755029.1"/>
    </source>
</evidence>
<keyword evidence="4" id="KW-1185">Reference proteome</keyword>
<feature type="compositionally biased region" description="Basic and acidic residues" evidence="1">
    <location>
        <begin position="230"/>
        <end position="242"/>
    </location>
</feature>
<dbReference type="AlphaFoldDB" id="A0AA40FC29"/>
<feature type="region of interest" description="Disordered" evidence="1">
    <location>
        <begin position="466"/>
        <end position="611"/>
    </location>
</feature>
<gene>
    <name evidence="3" type="ORF">B0T18DRAFT_51399</name>
</gene>
<name>A0AA40FC29_9PEZI</name>
<dbReference type="EMBL" id="JAUKUD010000001">
    <property type="protein sequence ID" value="KAK0755029.1"/>
    <property type="molecule type" value="Genomic_DNA"/>
</dbReference>
<protein>
    <recommendedName>
        <fullName evidence="2">Arrestin-like N-terminal domain-containing protein</fullName>
    </recommendedName>
</protein>
<dbReference type="CDD" id="cd22952">
    <property type="entry name" value="ART10-like"/>
    <property type="match status" value="1"/>
</dbReference>
<feature type="compositionally biased region" description="Pro residues" evidence="1">
    <location>
        <begin position="537"/>
        <end position="546"/>
    </location>
</feature>
<feature type="region of interest" description="Disordered" evidence="1">
    <location>
        <begin position="209"/>
        <end position="287"/>
    </location>
</feature>
<dbReference type="InterPro" id="IPR014752">
    <property type="entry name" value="Arrestin-like_C"/>
</dbReference>
<dbReference type="InterPro" id="IPR050357">
    <property type="entry name" value="Arrestin_domain-protein"/>
</dbReference>
<dbReference type="InterPro" id="IPR011021">
    <property type="entry name" value="Arrestin-like_N"/>
</dbReference>
<dbReference type="Gene3D" id="2.60.40.640">
    <property type="match status" value="1"/>
</dbReference>
<dbReference type="GO" id="GO:0005829">
    <property type="term" value="C:cytosol"/>
    <property type="evidence" value="ECO:0007669"/>
    <property type="project" value="TreeGrafter"/>
</dbReference>